<dbReference type="InterPro" id="IPR023346">
    <property type="entry name" value="Lysozyme-like_dom_sf"/>
</dbReference>
<gene>
    <name evidence="2" type="ORF">PDM29_19665</name>
</gene>
<dbReference type="CDD" id="cd16892">
    <property type="entry name" value="LT_VirB1-like"/>
    <property type="match status" value="1"/>
</dbReference>
<evidence type="ECO:0000313" key="2">
    <source>
        <dbReference type="EMBL" id="WNH52510.1"/>
    </source>
</evidence>
<dbReference type="Proteomes" id="UP001302072">
    <property type="component" value="Chromosome"/>
</dbReference>
<name>A0ABY9YNM9_9GAMM</name>
<sequence>MLPGIEAAVCQDMAVPMDVMQHVINVESSRNPFAIGVVGGALARQPKQLDEALATVRMLEEKGYNFSVGLAQVNRYNLAKYGLDSYEKAFRQCDNLVAGSRILAECYKRSGGDWGKSFSCYYSGNFTTGFRHGYVQKIYDSISRSQRVAAVGGVNPIDVVPRGGERRSVKVEHHPQFDSPARSRIIAPNTATAAAYAQALPDDPARAFVVYPSTKAAVRGSLLNTADQALSRVVLGAVDAAMPQPAAAPQQVPVQQAPMPQQVAPVAASQEGPVMLRPWSERNAPVPAVSAPAQYTPPATLPSGPPVPAGDAAFVF</sequence>
<dbReference type="Gene3D" id="1.10.530.10">
    <property type="match status" value="1"/>
</dbReference>
<organism evidence="2 3">
    <name type="scientific">Stenotrophomonas oahuensis</name>
    <dbReference type="NCBI Taxonomy" id="3003271"/>
    <lineage>
        <taxon>Bacteria</taxon>
        <taxon>Pseudomonadati</taxon>
        <taxon>Pseudomonadota</taxon>
        <taxon>Gammaproteobacteria</taxon>
        <taxon>Lysobacterales</taxon>
        <taxon>Lysobacteraceae</taxon>
        <taxon>Stenotrophomonas</taxon>
    </lineage>
</organism>
<reference evidence="2 3" key="1">
    <citation type="submission" date="2022-12" db="EMBL/GenBank/DDBJ databases">
        <title>Two new species, Stenotrophomonas aracearum and Stenotrophomonas oahuensis, isolated from Anthurium (Araceae family) in Hawaii.</title>
        <authorList>
            <person name="Chunag S.C."/>
            <person name="Dobhal S."/>
            <person name="Alvarez A."/>
            <person name="Arif M."/>
        </authorList>
    </citation>
    <scope>NUCLEOTIDE SEQUENCE [LARGE SCALE GENOMIC DNA]</scope>
    <source>
        <strain evidence="2 3">A5586</strain>
    </source>
</reference>
<accession>A0ABY9YNM9</accession>
<evidence type="ECO:0000313" key="3">
    <source>
        <dbReference type="Proteomes" id="UP001302072"/>
    </source>
</evidence>
<feature type="domain" description="Transglycosylase SLT" evidence="1">
    <location>
        <begin position="14"/>
        <end position="132"/>
    </location>
</feature>
<dbReference type="InterPro" id="IPR008258">
    <property type="entry name" value="Transglycosylase_SLT_dom_1"/>
</dbReference>
<dbReference type="EMBL" id="CP115541">
    <property type="protein sequence ID" value="WNH52510.1"/>
    <property type="molecule type" value="Genomic_DNA"/>
</dbReference>
<evidence type="ECO:0000259" key="1">
    <source>
        <dbReference type="Pfam" id="PF01464"/>
    </source>
</evidence>
<dbReference type="Pfam" id="PF01464">
    <property type="entry name" value="SLT"/>
    <property type="match status" value="1"/>
</dbReference>
<dbReference type="RefSeq" id="WP_311191706.1">
    <property type="nucleotide sequence ID" value="NZ_CP115541.1"/>
</dbReference>
<proteinExistence type="predicted"/>
<protein>
    <submittedName>
        <fullName evidence="2">Lytic transglycosylase domain-containing protein</fullName>
    </submittedName>
</protein>
<dbReference type="SUPFAM" id="SSF53955">
    <property type="entry name" value="Lysozyme-like"/>
    <property type="match status" value="1"/>
</dbReference>
<keyword evidence="3" id="KW-1185">Reference proteome</keyword>